<evidence type="ECO:0000256" key="8">
    <source>
        <dbReference type="ARBA" id="ARBA00022741"/>
    </source>
</evidence>
<dbReference type="Pfam" id="PF00512">
    <property type="entry name" value="HisKA"/>
    <property type="match status" value="1"/>
</dbReference>
<dbReference type="InterPro" id="IPR003661">
    <property type="entry name" value="HisK_dim/P_dom"/>
</dbReference>
<dbReference type="Pfam" id="PF02743">
    <property type="entry name" value="dCache_1"/>
    <property type="match status" value="1"/>
</dbReference>
<protein>
    <recommendedName>
        <fullName evidence="3">histidine kinase</fullName>
        <ecNumber evidence="3">2.7.13.3</ecNumber>
    </recommendedName>
</protein>
<evidence type="ECO:0000256" key="11">
    <source>
        <dbReference type="ARBA" id="ARBA00022989"/>
    </source>
</evidence>
<keyword evidence="6" id="KW-0808">Transferase</keyword>
<dbReference type="InterPro" id="IPR017055">
    <property type="entry name" value="Sig_transdc_His_kinase_DctB"/>
</dbReference>
<evidence type="ECO:0000256" key="14">
    <source>
        <dbReference type="SAM" id="Coils"/>
    </source>
</evidence>
<dbReference type="InterPro" id="IPR036097">
    <property type="entry name" value="HisK_dim/P_sf"/>
</dbReference>
<evidence type="ECO:0000256" key="6">
    <source>
        <dbReference type="ARBA" id="ARBA00022679"/>
    </source>
</evidence>
<dbReference type="SUPFAM" id="SSF47384">
    <property type="entry name" value="Homodimeric domain of signal transducing histidine kinase"/>
    <property type="match status" value="1"/>
</dbReference>
<evidence type="ECO:0000259" key="16">
    <source>
        <dbReference type="PROSITE" id="PS50109"/>
    </source>
</evidence>
<evidence type="ECO:0000256" key="4">
    <source>
        <dbReference type="ARBA" id="ARBA00022475"/>
    </source>
</evidence>
<dbReference type="PROSITE" id="PS50109">
    <property type="entry name" value="HIS_KIN"/>
    <property type="match status" value="1"/>
</dbReference>
<dbReference type="SMART" id="SM00387">
    <property type="entry name" value="HATPase_c"/>
    <property type="match status" value="1"/>
</dbReference>
<evidence type="ECO:0000256" key="7">
    <source>
        <dbReference type="ARBA" id="ARBA00022692"/>
    </source>
</evidence>
<comment type="catalytic activity">
    <reaction evidence="1">
        <text>ATP + protein L-histidine = ADP + protein N-phospho-L-histidine.</text>
        <dbReference type="EC" id="2.7.13.3"/>
    </reaction>
</comment>
<dbReference type="InterPro" id="IPR003594">
    <property type="entry name" value="HATPase_dom"/>
</dbReference>
<sequence length="638" mass="69108">MPFRARQPHQMSAIISPHLVQIVRFMTQAPSVDPTALSAAPPLLPSRRLAAVVLMTAMIGVLLVWLVGALVEQRAMAALQARSAASAALHAAVLRSELDKQRALPLVLADDADVKAALATRSAPRLEALSRKLEALGTQARTAAVYAIATDGITVAANNWRLPTSFVGADYRFRPYFTKALRDGYAEQFALGTVSRKPGLYLARRVDGPSGPLGVVVVKLEFDGVEAAWRAIGEPAFVVDRQGLVLIASEPRWRFLSRDPLPQASRDALRAQGQYGKATFAPLPLRSASGTVVRTDTPRAERQIETRLREIAPGWTLHLLSTAVPAEQAATAARWITALVWTLLNAALLWLWVRRRRISLAAQRDREARLELERRVKARTQDLTQANRALSHEVEERQRTETRLRSLQADLIQANKLASLGQITAGVAHEINQPVATIRASADNGLLLLSCGDREAAGQTLTTIVAMTERIGRITDELRAFSRKADGRVEPTLVTEVIDGSVLLTASRSRRQEARLVRQGEAGGLSVLGERVRLEQVLVNLLQNAFEAVEDRKDGVVTVTVRDRGDMVDVAVSDNGSGLAPEVEAALFTPFLTTKPRGLGLGLVIARDIAADFGGDLTATSAPGQGATFTLTLRKAVP</sequence>
<accession>A0ABN5IZV1</accession>
<dbReference type="EC" id="2.7.13.3" evidence="3"/>
<dbReference type="PANTHER" id="PTHR43065">
    <property type="entry name" value="SENSOR HISTIDINE KINASE"/>
    <property type="match status" value="1"/>
</dbReference>
<evidence type="ECO:0000313" key="17">
    <source>
        <dbReference type="EMBL" id="AVQ03988.1"/>
    </source>
</evidence>
<keyword evidence="11 15" id="KW-1133">Transmembrane helix</keyword>
<dbReference type="Gene3D" id="3.30.450.20">
    <property type="entry name" value="PAS domain"/>
    <property type="match status" value="2"/>
</dbReference>
<dbReference type="EMBL" id="CP027850">
    <property type="protein sequence ID" value="AVQ03988.1"/>
    <property type="molecule type" value="Genomic_DNA"/>
</dbReference>
<keyword evidence="13 15" id="KW-0472">Membrane</keyword>
<keyword evidence="9 17" id="KW-0418">Kinase</keyword>
<keyword evidence="10" id="KW-0067">ATP-binding</keyword>
<dbReference type="PIRSF" id="PIRSF036431">
    <property type="entry name" value="STHK_DctB"/>
    <property type="match status" value="1"/>
</dbReference>
<comment type="subcellular location">
    <subcellularLocation>
        <location evidence="2">Cell membrane</location>
        <topology evidence="2">Multi-pass membrane protein</topology>
    </subcellularLocation>
</comment>
<keyword evidence="18" id="KW-1185">Reference proteome</keyword>
<evidence type="ECO:0000256" key="15">
    <source>
        <dbReference type="SAM" id="Phobius"/>
    </source>
</evidence>
<name>A0ABN5IZV1_9CAUL</name>
<evidence type="ECO:0000256" key="10">
    <source>
        <dbReference type="ARBA" id="ARBA00022840"/>
    </source>
</evidence>
<keyword evidence="4" id="KW-1003">Cell membrane</keyword>
<dbReference type="SMART" id="SM00388">
    <property type="entry name" value="HisKA"/>
    <property type="match status" value="1"/>
</dbReference>
<reference evidence="17 18" key="1">
    <citation type="journal article" date="2015" name="Biotechnol. Bioeng.">
        <title>Genome sequence and phenotypic characterization of Caulobacter segnis.</title>
        <authorList>
            <person name="Patel S."/>
            <person name="Fletcher B."/>
            <person name="Scott D.C."/>
            <person name="Ely B."/>
        </authorList>
    </citation>
    <scope>NUCLEOTIDE SEQUENCE [LARGE SCALE GENOMIC DNA]</scope>
    <source>
        <strain evidence="17 18">TK0059</strain>
    </source>
</reference>
<keyword evidence="14" id="KW-0175">Coiled coil</keyword>
<dbReference type="InterPro" id="IPR004358">
    <property type="entry name" value="Sig_transdc_His_kin-like_C"/>
</dbReference>
<evidence type="ECO:0000256" key="3">
    <source>
        <dbReference type="ARBA" id="ARBA00012438"/>
    </source>
</evidence>
<dbReference type="Pfam" id="PF02518">
    <property type="entry name" value="HATPase_c"/>
    <property type="match status" value="1"/>
</dbReference>
<evidence type="ECO:0000256" key="2">
    <source>
        <dbReference type="ARBA" id="ARBA00004651"/>
    </source>
</evidence>
<evidence type="ECO:0000256" key="13">
    <source>
        <dbReference type="ARBA" id="ARBA00023136"/>
    </source>
</evidence>
<gene>
    <name evidence="17" type="ORF">B7G68_20355</name>
</gene>
<dbReference type="InterPro" id="IPR005467">
    <property type="entry name" value="His_kinase_dom"/>
</dbReference>
<evidence type="ECO:0000256" key="1">
    <source>
        <dbReference type="ARBA" id="ARBA00000085"/>
    </source>
</evidence>
<evidence type="ECO:0000256" key="9">
    <source>
        <dbReference type="ARBA" id="ARBA00022777"/>
    </source>
</evidence>
<dbReference type="SUPFAM" id="SSF55874">
    <property type="entry name" value="ATPase domain of HSP90 chaperone/DNA topoisomerase II/histidine kinase"/>
    <property type="match status" value="1"/>
</dbReference>
<proteinExistence type="predicted"/>
<feature type="transmembrane region" description="Helical" evidence="15">
    <location>
        <begin position="49"/>
        <end position="71"/>
    </location>
</feature>
<feature type="coiled-coil region" evidence="14">
    <location>
        <begin position="390"/>
        <end position="417"/>
    </location>
</feature>
<dbReference type="CDD" id="cd00082">
    <property type="entry name" value="HisKA"/>
    <property type="match status" value="1"/>
</dbReference>
<keyword evidence="5" id="KW-0597">Phosphoprotein</keyword>
<dbReference type="PANTHER" id="PTHR43065:SF46">
    <property type="entry name" value="C4-DICARBOXYLATE TRANSPORT SENSOR PROTEIN DCTB"/>
    <property type="match status" value="1"/>
</dbReference>
<dbReference type="Gene3D" id="6.10.250.3020">
    <property type="match status" value="1"/>
</dbReference>
<evidence type="ECO:0000256" key="12">
    <source>
        <dbReference type="ARBA" id="ARBA00023012"/>
    </source>
</evidence>
<dbReference type="InterPro" id="IPR033479">
    <property type="entry name" value="dCache_1"/>
</dbReference>
<evidence type="ECO:0000313" key="18">
    <source>
        <dbReference type="Proteomes" id="UP000240527"/>
    </source>
</evidence>
<dbReference type="GO" id="GO:0016301">
    <property type="term" value="F:kinase activity"/>
    <property type="evidence" value="ECO:0007669"/>
    <property type="project" value="UniProtKB-KW"/>
</dbReference>
<dbReference type="PRINTS" id="PR00344">
    <property type="entry name" value="BCTRLSENSOR"/>
</dbReference>
<evidence type="ECO:0000256" key="5">
    <source>
        <dbReference type="ARBA" id="ARBA00022553"/>
    </source>
</evidence>
<organism evidence="17 18">
    <name type="scientific">Caulobacter segnis</name>
    <dbReference type="NCBI Taxonomy" id="88688"/>
    <lineage>
        <taxon>Bacteria</taxon>
        <taxon>Pseudomonadati</taxon>
        <taxon>Pseudomonadota</taxon>
        <taxon>Alphaproteobacteria</taxon>
        <taxon>Caulobacterales</taxon>
        <taxon>Caulobacteraceae</taxon>
        <taxon>Caulobacter</taxon>
    </lineage>
</organism>
<dbReference type="InterPro" id="IPR029151">
    <property type="entry name" value="Sensor-like_sf"/>
</dbReference>
<dbReference type="SUPFAM" id="SSF103190">
    <property type="entry name" value="Sensory domain-like"/>
    <property type="match status" value="1"/>
</dbReference>
<keyword evidence="7 15" id="KW-0812">Transmembrane</keyword>
<feature type="domain" description="Histidine kinase" evidence="16">
    <location>
        <begin position="426"/>
        <end position="637"/>
    </location>
</feature>
<dbReference type="Proteomes" id="UP000240527">
    <property type="component" value="Chromosome"/>
</dbReference>
<dbReference type="Gene3D" id="1.10.287.130">
    <property type="match status" value="1"/>
</dbReference>
<dbReference type="InterPro" id="IPR036890">
    <property type="entry name" value="HATPase_C_sf"/>
</dbReference>
<dbReference type="Gene3D" id="3.30.565.10">
    <property type="entry name" value="Histidine kinase-like ATPase, C-terminal domain"/>
    <property type="match status" value="1"/>
</dbReference>
<keyword evidence="8" id="KW-0547">Nucleotide-binding</keyword>
<keyword evidence="12" id="KW-0902">Two-component regulatory system</keyword>